<dbReference type="InterPro" id="IPR002126">
    <property type="entry name" value="Cadherin-like_dom"/>
</dbReference>
<keyword evidence="7" id="KW-0325">Glycoprotein</keyword>
<dbReference type="GO" id="GO:0007156">
    <property type="term" value="P:homophilic cell adhesion via plasma membrane adhesion molecules"/>
    <property type="evidence" value="ECO:0007669"/>
    <property type="project" value="InterPro"/>
</dbReference>
<evidence type="ECO:0000313" key="13">
    <source>
        <dbReference type="Proteomes" id="UP000245119"/>
    </source>
</evidence>
<evidence type="ECO:0000256" key="8">
    <source>
        <dbReference type="PROSITE-ProRule" id="PRU00043"/>
    </source>
</evidence>
<feature type="compositionally biased region" description="Basic residues" evidence="9">
    <location>
        <begin position="271"/>
        <end position="287"/>
    </location>
</feature>
<dbReference type="InterPro" id="IPR020894">
    <property type="entry name" value="Cadherin_CS"/>
</dbReference>
<evidence type="ECO:0000256" key="6">
    <source>
        <dbReference type="ARBA" id="ARBA00023136"/>
    </source>
</evidence>
<organism evidence="12 13">
    <name type="scientific">Pomacea canaliculata</name>
    <name type="common">Golden apple snail</name>
    <dbReference type="NCBI Taxonomy" id="400727"/>
    <lineage>
        <taxon>Eukaryota</taxon>
        <taxon>Metazoa</taxon>
        <taxon>Spiralia</taxon>
        <taxon>Lophotrochozoa</taxon>
        <taxon>Mollusca</taxon>
        <taxon>Gastropoda</taxon>
        <taxon>Caenogastropoda</taxon>
        <taxon>Architaenioglossa</taxon>
        <taxon>Ampullarioidea</taxon>
        <taxon>Ampullariidae</taxon>
        <taxon>Pomacea</taxon>
    </lineage>
</organism>
<name>A0A2T7P4L8_POMCA</name>
<dbReference type="InterPro" id="IPR050174">
    <property type="entry name" value="Protocadherin/Cadherin-CA"/>
</dbReference>
<dbReference type="Gene3D" id="2.60.40.60">
    <property type="entry name" value="Cadherins"/>
    <property type="match status" value="3"/>
</dbReference>
<dbReference type="SUPFAM" id="SSF49313">
    <property type="entry name" value="Cadherin-like"/>
    <property type="match status" value="3"/>
</dbReference>
<feature type="domain" description="Cadherin" evidence="11">
    <location>
        <begin position="706"/>
        <end position="813"/>
    </location>
</feature>
<gene>
    <name evidence="12" type="ORF">C0Q70_10938</name>
</gene>
<dbReference type="OrthoDB" id="6162519at2759"/>
<evidence type="ECO:0000256" key="5">
    <source>
        <dbReference type="ARBA" id="ARBA00022989"/>
    </source>
</evidence>
<keyword evidence="3" id="KW-0677">Repeat</keyword>
<dbReference type="PROSITE" id="PS00232">
    <property type="entry name" value="CADHERIN_1"/>
    <property type="match status" value="2"/>
</dbReference>
<evidence type="ECO:0000259" key="11">
    <source>
        <dbReference type="PROSITE" id="PS50268"/>
    </source>
</evidence>
<dbReference type="SMART" id="SM00112">
    <property type="entry name" value="CA"/>
    <property type="match status" value="3"/>
</dbReference>
<proteinExistence type="predicted"/>
<keyword evidence="4 8" id="KW-0106">Calcium</keyword>
<feature type="domain" description="Cadherin" evidence="11">
    <location>
        <begin position="480"/>
        <end position="587"/>
    </location>
</feature>
<dbReference type="Proteomes" id="UP000245119">
    <property type="component" value="Linkage Group LG6"/>
</dbReference>
<feature type="region of interest" description="Disordered" evidence="9">
    <location>
        <begin position="909"/>
        <end position="935"/>
    </location>
</feature>
<sequence>MGCTRSAPAANCCPPYNASRDCMYVTSEEVEMLRRKCNGYTGCDTTLTRSTVGSACPPKEGGNLTYARYSYYGLVEYNCVMYELVREEVWRPSVRYLDTNVFHKNPTVSNTTCSCTVSTTCGQTLLFTALALSLPVNKTTRQCLEKLVLEDRRNTTWQTTIGCDLGTNTSGSVDDVGETRIFESSSNVASVSLELLDSNSGILLVRITASGGADVEVRCGRTANQDLPKTRSVWRTGLPQLHQPQLHQQSQLHQQPQLRQRSQLHRELNPLRHRPSMNGRRQKTRHKSTLETDEETTGQRRGELLCTDQLFLSAGLCTQVSSQYGCFLNYSDNFQSLVVPEKIQSGDTFLTIVTNDNITLKEDSLLLMPFFIELNVVSLDDGVFTFSLVSNTDVTELDENKTLCEVSRMWGLKLVCQSVPNHELYINLVVNYTDDYDPVVKNGLSFEIFEGHYYDLTGRNGSATVVINIVDIDDNDPRFDNAVYMIHVPEENSNMINVPLVTSPPVFAFDQDTGINDTVTYSINGTSDTIGIQDGTGLVWVTRVLDREAEPSVSVMIKANQVHNSWRSAVATLLVVVDDINDNHPKFQPNNTTLITIPEHSAVGSFVTRVLALDADMGENALFNYTLDSGQSVFKIQSDILGNLWYGTITVGNSSALDREALSSLNITVYTEEFRPPQGGDCSTGMCNITISIQLTDINDNAPVFTPKNGSVVLHANETAGHVIAVVRASDDDEGVNAEITYSLQPDSVLQYFSINSTSGAISIREVQPFGVDAMELLVKATDGGSPSLSAFYTLRIIFEEGIGMATVYAPAKTDAIVEDIDNIESSVIYIRAQHTGTDHLLTSEELQKLVDASSAEIASLFRQSDDDEKKTAVDEFSLPVIVLIVVAGILLLVLVVAMVAIAKNHKRAQRQRKRERAATSSFHHYAQHNPRPDSPVHIYSSIF</sequence>
<reference evidence="12 13" key="1">
    <citation type="submission" date="2018-04" db="EMBL/GenBank/DDBJ databases">
        <title>The genome of golden apple snail Pomacea canaliculata provides insight into stress tolerance and invasive adaptation.</title>
        <authorList>
            <person name="Liu C."/>
            <person name="Liu B."/>
            <person name="Ren Y."/>
            <person name="Zhang Y."/>
            <person name="Wang H."/>
            <person name="Li S."/>
            <person name="Jiang F."/>
            <person name="Yin L."/>
            <person name="Zhang G."/>
            <person name="Qian W."/>
            <person name="Fan W."/>
        </authorList>
    </citation>
    <scope>NUCLEOTIDE SEQUENCE [LARGE SCALE GENOMIC DNA]</scope>
    <source>
        <strain evidence="12">SZHN2017</strain>
        <tissue evidence="12">Muscle</tissue>
    </source>
</reference>
<accession>A0A2T7P4L8</accession>
<keyword evidence="13" id="KW-1185">Reference proteome</keyword>
<keyword evidence="5 10" id="KW-1133">Transmembrane helix</keyword>
<comment type="caution">
    <text evidence="12">The sequence shown here is derived from an EMBL/GenBank/DDBJ whole genome shotgun (WGS) entry which is preliminary data.</text>
</comment>
<evidence type="ECO:0000256" key="7">
    <source>
        <dbReference type="ARBA" id="ARBA00023180"/>
    </source>
</evidence>
<protein>
    <recommendedName>
        <fullName evidence="11">Cadherin domain-containing protein</fullName>
    </recommendedName>
</protein>
<evidence type="ECO:0000256" key="2">
    <source>
        <dbReference type="ARBA" id="ARBA00022692"/>
    </source>
</evidence>
<dbReference type="Pfam" id="PF00028">
    <property type="entry name" value="Cadherin"/>
    <property type="match status" value="1"/>
</dbReference>
<dbReference type="GO" id="GO:0005509">
    <property type="term" value="F:calcium ion binding"/>
    <property type="evidence" value="ECO:0007669"/>
    <property type="project" value="UniProtKB-UniRule"/>
</dbReference>
<comment type="subcellular location">
    <subcellularLocation>
        <location evidence="1">Membrane</location>
        <topology evidence="1">Single-pass membrane protein</topology>
    </subcellularLocation>
</comment>
<feature type="domain" description="Cadherin" evidence="11">
    <location>
        <begin position="589"/>
        <end position="705"/>
    </location>
</feature>
<evidence type="ECO:0000256" key="9">
    <source>
        <dbReference type="SAM" id="MobiDB-lite"/>
    </source>
</evidence>
<dbReference type="STRING" id="400727.A0A2T7P4L8"/>
<evidence type="ECO:0000256" key="1">
    <source>
        <dbReference type="ARBA" id="ARBA00004167"/>
    </source>
</evidence>
<feature type="region of interest" description="Disordered" evidence="9">
    <location>
        <begin position="267"/>
        <end position="299"/>
    </location>
</feature>
<dbReference type="EMBL" id="PZQS01000006">
    <property type="protein sequence ID" value="PVD28351.1"/>
    <property type="molecule type" value="Genomic_DNA"/>
</dbReference>
<feature type="transmembrane region" description="Helical" evidence="10">
    <location>
        <begin position="877"/>
        <end position="903"/>
    </location>
</feature>
<evidence type="ECO:0000256" key="3">
    <source>
        <dbReference type="ARBA" id="ARBA00022737"/>
    </source>
</evidence>
<dbReference type="PANTHER" id="PTHR24028:SF328">
    <property type="entry name" value="CADHERIN-3"/>
    <property type="match status" value="1"/>
</dbReference>
<dbReference type="PRINTS" id="PR00205">
    <property type="entry name" value="CADHERIN"/>
</dbReference>
<dbReference type="AlphaFoldDB" id="A0A2T7P4L8"/>
<evidence type="ECO:0000256" key="10">
    <source>
        <dbReference type="SAM" id="Phobius"/>
    </source>
</evidence>
<dbReference type="GO" id="GO:0005886">
    <property type="term" value="C:plasma membrane"/>
    <property type="evidence" value="ECO:0007669"/>
    <property type="project" value="InterPro"/>
</dbReference>
<evidence type="ECO:0000256" key="4">
    <source>
        <dbReference type="ARBA" id="ARBA00022837"/>
    </source>
</evidence>
<keyword evidence="6 10" id="KW-0472">Membrane</keyword>
<dbReference type="CDD" id="cd11304">
    <property type="entry name" value="Cadherin_repeat"/>
    <property type="match status" value="3"/>
</dbReference>
<evidence type="ECO:0000313" key="12">
    <source>
        <dbReference type="EMBL" id="PVD28351.1"/>
    </source>
</evidence>
<keyword evidence="2 10" id="KW-0812">Transmembrane</keyword>
<dbReference type="PROSITE" id="PS50268">
    <property type="entry name" value="CADHERIN_2"/>
    <property type="match status" value="3"/>
</dbReference>
<dbReference type="PANTHER" id="PTHR24028">
    <property type="entry name" value="CADHERIN-87A"/>
    <property type="match status" value="1"/>
</dbReference>
<dbReference type="InterPro" id="IPR015919">
    <property type="entry name" value="Cadherin-like_sf"/>
</dbReference>